<feature type="region of interest" description="Disordered" evidence="1">
    <location>
        <begin position="295"/>
        <end position="325"/>
    </location>
</feature>
<feature type="compositionally biased region" description="Basic residues" evidence="1">
    <location>
        <begin position="295"/>
        <end position="305"/>
    </location>
</feature>
<feature type="compositionally biased region" description="Basic and acidic residues" evidence="1">
    <location>
        <begin position="315"/>
        <end position="325"/>
    </location>
</feature>
<comment type="caution">
    <text evidence="2">The sequence shown here is derived from an EMBL/GenBank/DDBJ whole genome shotgun (WGS) entry which is preliminary data.</text>
</comment>
<sequence length="325" mass="37815">MLGGRVVLDQDKAFREEDVYRRLAATSPHWNITRFITIVLESVPKSKLSAEEILDIWRNKLARYAPVRIDGKDMKSYIKTVWGTDKETFKGWRMYEASVPATRDLVEAVVLKLGESRVDAEMAALNMVYDALYAKRDARSFEYFVENEIATLKRYILDIVVTLGLGTQNVHVQNYWRYELREKLGFKGEYRPRMGTFGQDRFRGHVSNVLDVFYTKYVVERLVVEINGRKERLMVAGAYLMDRMEDEGYKRRVFEFSSEEDADRLMPSRITHTGVEDILEGMGIIERGGVETFRKRKQVGRRKRRTSDSAELEIEGGKQRARHGD</sequence>
<protein>
    <submittedName>
        <fullName evidence="2">Uncharacterized protein</fullName>
    </submittedName>
</protein>
<dbReference type="AlphaFoldDB" id="A0AAW2H6I9"/>
<gene>
    <name evidence="2" type="ORF">PYX00_010858</name>
</gene>
<accession>A0AAW2H6I9</accession>
<organism evidence="2">
    <name type="scientific">Menopon gallinae</name>
    <name type="common">poultry shaft louse</name>
    <dbReference type="NCBI Taxonomy" id="328185"/>
    <lineage>
        <taxon>Eukaryota</taxon>
        <taxon>Metazoa</taxon>
        <taxon>Ecdysozoa</taxon>
        <taxon>Arthropoda</taxon>
        <taxon>Hexapoda</taxon>
        <taxon>Insecta</taxon>
        <taxon>Pterygota</taxon>
        <taxon>Neoptera</taxon>
        <taxon>Paraneoptera</taxon>
        <taxon>Psocodea</taxon>
        <taxon>Troctomorpha</taxon>
        <taxon>Phthiraptera</taxon>
        <taxon>Amblycera</taxon>
        <taxon>Menoponidae</taxon>
        <taxon>Menopon</taxon>
    </lineage>
</organism>
<reference evidence="2" key="1">
    <citation type="journal article" date="2024" name="Gigascience">
        <title>Chromosome-level genome of the poultry shaft louse Menopon gallinae provides insight into the host-switching and adaptive evolution of parasitic lice.</title>
        <authorList>
            <person name="Xu Y."/>
            <person name="Ma L."/>
            <person name="Liu S."/>
            <person name="Liang Y."/>
            <person name="Liu Q."/>
            <person name="He Z."/>
            <person name="Tian L."/>
            <person name="Duan Y."/>
            <person name="Cai W."/>
            <person name="Li H."/>
            <person name="Song F."/>
        </authorList>
    </citation>
    <scope>NUCLEOTIDE SEQUENCE</scope>
    <source>
        <strain evidence="2">Cailab_2023a</strain>
    </source>
</reference>
<name>A0AAW2H6I9_9NEOP</name>
<evidence type="ECO:0000256" key="1">
    <source>
        <dbReference type="SAM" id="MobiDB-lite"/>
    </source>
</evidence>
<evidence type="ECO:0000313" key="2">
    <source>
        <dbReference type="EMBL" id="KAL0263977.1"/>
    </source>
</evidence>
<proteinExistence type="predicted"/>
<dbReference type="EMBL" id="JARGDH010000053">
    <property type="protein sequence ID" value="KAL0263977.1"/>
    <property type="molecule type" value="Genomic_DNA"/>
</dbReference>